<feature type="compositionally biased region" description="Low complexity" evidence="1">
    <location>
        <begin position="10"/>
        <end position="27"/>
    </location>
</feature>
<dbReference type="OrthoDB" id="3883282at2759"/>
<gene>
    <name evidence="2" type="ORF">M436DRAFT_78674</name>
</gene>
<feature type="region of interest" description="Disordered" evidence="1">
    <location>
        <begin position="1"/>
        <end position="35"/>
    </location>
</feature>
<dbReference type="HOGENOM" id="CLU_1916663_0_0_1"/>
<evidence type="ECO:0000313" key="2">
    <source>
        <dbReference type="EMBL" id="KEQ76944.1"/>
    </source>
</evidence>
<name>A0A074WZM2_9PEZI</name>
<dbReference type="AlphaFoldDB" id="A0A074WZM2"/>
<dbReference type="Proteomes" id="UP000027730">
    <property type="component" value="Unassembled WGS sequence"/>
</dbReference>
<evidence type="ECO:0000256" key="1">
    <source>
        <dbReference type="SAM" id="MobiDB-lite"/>
    </source>
</evidence>
<sequence>MQHSHHHHTSTNSRAAVAQRSGSSQSQAEEEEAIDRVGAMIDETIAMLEGQQGVGVFCVYRAAQAQAVHEERPYSRGSIQASLQAAPPADNNHASLSTEGTWGASRAALWMRLPPPGPPTPSTPNKPNASRG</sequence>
<feature type="compositionally biased region" description="Pro residues" evidence="1">
    <location>
        <begin position="113"/>
        <end position="124"/>
    </location>
</feature>
<evidence type="ECO:0000313" key="3">
    <source>
        <dbReference type="Proteomes" id="UP000027730"/>
    </source>
</evidence>
<dbReference type="GeneID" id="25416272"/>
<dbReference type="RefSeq" id="XP_013431387.1">
    <property type="nucleotide sequence ID" value="XM_013575933.1"/>
</dbReference>
<protein>
    <submittedName>
        <fullName evidence="2">Uncharacterized protein</fullName>
    </submittedName>
</protein>
<reference evidence="2 3" key="1">
    <citation type="journal article" date="2014" name="BMC Genomics">
        <title>Genome sequencing of four Aureobasidium pullulans varieties: biotechnological potential, stress tolerance, and description of new species.</title>
        <authorList>
            <person name="Gostin Ar C."/>
            <person name="Ohm R.A."/>
            <person name="Kogej T."/>
            <person name="Sonjak S."/>
            <person name="Turk M."/>
            <person name="Zajc J."/>
            <person name="Zalar P."/>
            <person name="Grube M."/>
            <person name="Sun H."/>
            <person name="Han J."/>
            <person name="Sharma A."/>
            <person name="Chiniquy J."/>
            <person name="Ngan C.Y."/>
            <person name="Lipzen A."/>
            <person name="Barry K."/>
            <person name="Grigoriev I.V."/>
            <person name="Gunde-Cimerman N."/>
        </authorList>
    </citation>
    <scope>NUCLEOTIDE SEQUENCE [LARGE SCALE GENOMIC DNA]</scope>
    <source>
        <strain evidence="2 3">CBS 147.97</strain>
    </source>
</reference>
<organism evidence="2 3">
    <name type="scientific">Aureobasidium namibiae CBS 147.97</name>
    <dbReference type="NCBI Taxonomy" id="1043004"/>
    <lineage>
        <taxon>Eukaryota</taxon>
        <taxon>Fungi</taxon>
        <taxon>Dikarya</taxon>
        <taxon>Ascomycota</taxon>
        <taxon>Pezizomycotina</taxon>
        <taxon>Dothideomycetes</taxon>
        <taxon>Dothideomycetidae</taxon>
        <taxon>Dothideales</taxon>
        <taxon>Saccotheciaceae</taxon>
        <taxon>Aureobasidium</taxon>
    </lineage>
</organism>
<feature type="region of interest" description="Disordered" evidence="1">
    <location>
        <begin position="67"/>
        <end position="132"/>
    </location>
</feature>
<proteinExistence type="predicted"/>
<dbReference type="EMBL" id="KL584703">
    <property type="protein sequence ID" value="KEQ76944.1"/>
    <property type="molecule type" value="Genomic_DNA"/>
</dbReference>
<accession>A0A074WZM2</accession>
<keyword evidence="3" id="KW-1185">Reference proteome</keyword>